<proteinExistence type="predicted"/>
<organism evidence="2 3">
    <name type="scientific">Vulcanisaeta distributa (strain DSM 14429 / JCM 11212 / NBRC 100878 / IC-017)</name>
    <dbReference type="NCBI Taxonomy" id="572478"/>
    <lineage>
        <taxon>Archaea</taxon>
        <taxon>Thermoproteota</taxon>
        <taxon>Thermoprotei</taxon>
        <taxon>Thermoproteales</taxon>
        <taxon>Thermoproteaceae</taxon>
        <taxon>Vulcanisaeta</taxon>
    </lineage>
</organism>
<evidence type="ECO:0000313" key="2">
    <source>
        <dbReference type="EMBL" id="ADN49426.1"/>
    </source>
</evidence>
<dbReference type="Proteomes" id="UP000006681">
    <property type="component" value="Chromosome"/>
</dbReference>
<name>E1QRQ1_VULDI</name>
<keyword evidence="1" id="KW-0472">Membrane</keyword>
<dbReference type="KEGG" id="vdi:Vdis_0011"/>
<dbReference type="STRING" id="572478.Vdis_0011"/>
<reference evidence="3" key="2">
    <citation type="journal article" date="2010" name="Stand. Genomic Sci.">
        <title>Complete genome sequence of Vulcanisaeta distributa type strain (IC-017T).</title>
        <authorList>
            <person name="Mavromatis K."/>
            <person name="Sikorski J."/>
            <person name="Pabst E."/>
            <person name="Teshima H."/>
            <person name="Lapidus A."/>
            <person name="Lucas S."/>
            <person name="Nolan M."/>
            <person name="Glavina Del Rio T."/>
            <person name="Cheng J."/>
            <person name="Bruce D."/>
            <person name="Goodwin L."/>
            <person name="Pitluck S."/>
            <person name="Liolios K."/>
            <person name="Ivanova N."/>
            <person name="Mikhailova N."/>
            <person name="Pati A."/>
            <person name="Chen A."/>
            <person name="Palaniappan K."/>
            <person name="Land M."/>
            <person name="Hauser L."/>
            <person name="Chang Y."/>
            <person name="Jeffries C."/>
            <person name="Rohde M."/>
            <person name="Spring S."/>
            <person name="Goker M."/>
            <person name="Wirth R."/>
            <person name="Woyke T."/>
            <person name="Bristow J."/>
            <person name="Eisen J."/>
            <person name="Markowitz V."/>
            <person name="Hugenholtz P."/>
            <person name="Klenk H."/>
            <person name="Kyrpides N."/>
        </authorList>
    </citation>
    <scope>NUCLEOTIDE SEQUENCE [LARGE SCALE GENOMIC DNA]</scope>
    <source>
        <strain evidence="3">DSM 14429 / JCM 11212 / NBRC 100878 / IC-017</strain>
    </source>
</reference>
<feature type="transmembrane region" description="Helical" evidence="1">
    <location>
        <begin position="136"/>
        <end position="165"/>
    </location>
</feature>
<dbReference type="RefSeq" id="WP_013335151.1">
    <property type="nucleotide sequence ID" value="NC_014537.1"/>
</dbReference>
<keyword evidence="3" id="KW-1185">Reference proteome</keyword>
<dbReference type="EMBL" id="CP002100">
    <property type="protein sequence ID" value="ADN49426.1"/>
    <property type="molecule type" value="Genomic_DNA"/>
</dbReference>
<dbReference type="HOGENOM" id="CLU_1227725_0_0_2"/>
<sequence length="224" mass="25120">MSIEDARTKLMALKDVLNHIEGINKAMDELPKLLITVLGIVAMVLGGYIAYIIIYVLTARSMAPQLQSWGVIIISILLIAIPYYVYTRIDKLMRGVSTYDYWVGKLQSGISGILEVLSTLDFDGIEYKINRARAGYALLIIVKLLALSILLAILIFGLTLLLLSFLGYTQLNWYVIAMTVILDIAITLALEWDSITNDVKKLWSLGGLIIELRWLYHELKGIQA</sequence>
<reference evidence="2 3" key="1">
    <citation type="journal article" date="2010" name="Stand. Genomic Sci.">
        <title>Complete genome sequence of Vulcanisaeta distributa type strain (IC-017).</title>
        <authorList>
            <person name="Mavromatis K."/>
            <person name="Sikorski J."/>
            <person name="Pabst E."/>
            <person name="Teshima H."/>
            <person name="Lapidus A."/>
            <person name="Lucas S."/>
            <person name="Nolan M."/>
            <person name="Glavina Del Rio T."/>
            <person name="Cheng J.F."/>
            <person name="Bruce D."/>
            <person name="Goodwin L."/>
            <person name="Pitluck S."/>
            <person name="Liolios K."/>
            <person name="Ivanova N."/>
            <person name="Mikhailova N."/>
            <person name="Pati A."/>
            <person name="Chen A."/>
            <person name="Palaniappan K."/>
            <person name="Land M."/>
            <person name="Hauser L."/>
            <person name="Chang Y.J."/>
            <person name="Jeffries C.D."/>
            <person name="Rohde M."/>
            <person name="Spring S."/>
            <person name="Goker M."/>
            <person name="Wirth R."/>
            <person name="Woyke T."/>
            <person name="Bristow J."/>
            <person name="Eisen J.A."/>
            <person name="Markowitz V."/>
            <person name="Hugenholtz P."/>
            <person name="Klenk H.P."/>
            <person name="Kyrpides N.C."/>
        </authorList>
    </citation>
    <scope>NUCLEOTIDE SEQUENCE [LARGE SCALE GENOMIC DNA]</scope>
    <source>
        <strain evidence="3">DSM 14429 / JCM 11212 / NBRC 100878 / IC-017</strain>
    </source>
</reference>
<accession>E1QRQ1</accession>
<evidence type="ECO:0000313" key="3">
    <source>
        <dbReference type="Proteomes" id="UP000006681"/>
    </source>
</evidence>
<dbReference type="OrthoDB" id="384845at2157"/>
<dbReference type="GeneID" id="9750923"/>
<protein>
    <submittedName>
        <fullName evidence="2">Uncharacterized protein</fullName>
    </submittedName>
</protein>
<feature type="transmembrane region" description="Helical" evidence="1">
    <location>
        <begin position="33"/>
        <end position="57"/>
    </location>
</feature>
<keyword evidence="1" id="KW-0812">Transmembrane</keyword>
<feature type="transmembrane region" description="Helical" evidence="1">
    <location>
        <begin position="69"/>
        <end position="86"/>
    </location>
</feature>
<keyword evidence="1" id="KW-1133">Transmembrane helix</keyword>
<dbReference type="AlphaFoldDB" id="E1QRQ1"/>
<feature type="transmembrane region" description="Helical" evidence="1">
    <location>
        <begin position="171"/>
        <end position="192"/>
    </location>
</feature>
<gene>
    <name evidence="2" type="ordered locus">Vdis_0011</name>
</gene>
<evidence type="ECO:0000256" key="1">
    <source>
        <dbReference type="SAM" id="Phobius"/>
    </source>
</evidence>
<dbReference type="eggNOG" id="arCOG13754">
    <property type="taxonomic scope" value="Archaea"/>
</dbReference>